<sequence length="391" mass="42836">MSEADHARALPDAPPILSDVPGSFTWRVLHDRHPAIIAQVSGAFPYPPRIRQALARLAQDAVAGVVEPLPADAHDAADWARWSAPYLGMSWYDVPFLWAENYFYRRLLEAVEYFRPGPWRGLDPFTPQKSAELADPALDADLAALAGLTTRPAEEQLTAAVDAALWGNRADLATRVSDPEAEHRKQASDLVADDSAVLRRLLAPGTGGTVCLVADNAGRELIPDLVLVDVLLRNRLADRVELHLKPQPYFVSDAMLHDLLSCLRRLADAEPALRERLWTALDDGSLEVVTDPFYCEPLSYHDLPGDLAARFRAAKLTIVKGDLNYRRLVGDRHWPAHTPFDAVTAYFPGAVAALRTLKSEVLVGAPDVAALDAAGVGWRLDGTHGLIQVRV</sequence>
<gene>
    <name evidence="9" type="ORF">Cch02nite_17200</name>
</gene>
<dbReference type="Proteomes" id="UP000619293">
    <property type="component" value="Unassembled WGS sequence"/>
</dbReference>
<evidence type="ECO:0000256" key="6">
    <source>
        <dbReference type="ARBA" id="ARBA00023211"/>
    </source>
</evidence>
<keyword evidence="4" id="KW-0479">Metal-binding</keyword>
<comment type="caution">
    <text evidence="9">The sequence shown here is derived from an EMBL/GenBank/DDBJ whole genome shotgun (WGS) entry which is preliminary data.</text>
</comment>
<evidence type="ECO:0000256" key="1">
    <source>
        <dbReference type="ARBA" id="ARBA00001326"/>
    </source>
</evidence>
<dbReference type="EMBL" id="BONG01000007">
    <property type="protein sequence ID" value="GIF88276.1"/>
    <property type="molecule type" value="Genomic_DNA"/>
</dbReference>
<dbReference type="Gene3D" id="3.40.50.10880">
    <property type="entry name" value="Uncharacterised protein PF01937, DUF89, domain 3"/>
    <property type="match status" value="1"/>
</dbReference>
<dbReference type="GO" id="GO:0006974">
    <property type="term" value="P:DNA damage response"/>
    <property type="evidence" value="ECO:0007669"/>
    <property type="project" value="TreeGrafter"/>
</dbReference>
<reference evidence="9 10" key="1">
    <citation type="submission" date="2021-01" db="EMBL/GenBank/DDBJ databases">
        <title>Whole genome shotgun sequence of Catellatospora chokoriensis NBRC 107358.</title>
        <authorList>
            <person name="Komaki H."/>
            <person name="Tamura T."/>
        </authorList>
    </citation>
    <scope>NUCLEOTIDE SEQUENCE [LARGE SCALE GENOMIC DNA]</scope>
    <source>
        <strain evidence="9 10">NBRC 107358</strain>
    </source>
</reference>
<protein>
    <recommendedName>
        <fullName evidence="8">Damage-control phosphatase ARMT1-like metal-binding domain-containing protein</fullName>
    </recommendedName>
</protein>
<evidence type="ECO:0000256" key="5">
    <source>
        <dbReference type="ARBA" id="ARBA00022801"/>
    </source>
</evidence>
<name>A0A8J3JWA8_9ACTN</name>
<dbReference type="GO" id="GO:0046872">
    <property type="term" value="F:metal ion binding"/>
    <property type="evidence" value="ECO:0007669"/>
    <property type="project" value="UniProtKB-KW"/>
</dbReference>
<comment type="catalytic activity">
    <reaction evidence="7">
        <text>beta-D-fructose 6-phosphate = dihydroxyacetone + D-glyceraldehyde 3-phosphate</text>
        <dbReference type="Rhea" id="RHEA:28002"/>
        <dbReference type="ChEBI" id="CHEBI:16016"/>
        <dbReference type="ChEBI" id="CHEBI:57634"/>
        <dbReference type="ChEBI" id="CHEBI:59776"/>
    </reaction>
</comment>
<evidence type="ECO:0000313" key="9">
    <source>
        <dbReference type="EMBL" id="GIF88276.1"/>
    </source>
</evidence>
<dbReference type="InterPro" id="IPR002791">
    <property type="entry name" value="ARMT1-like_metal-bd"/>
</dbReference>
<evidence type="ECO:0000256" key="7">
    <source>
        <dbReference type="ARBA" id="ARBA00048809"/>
    </source>
</evidence>
<comment type="cofactor">
    <cofactor evidence="2">
        <name>Mn(2+)</name>
        <dbReference type="ChEBI" id="CHEBI:29035"/>
    </cofactor>
</comment>
<dbReference type="AlphaFoldDB" id="A0A8J3JWA8"/>
<dbReference type="RefSeq" id="WP_203736159.1">
    <property type="nucleotide sequence ID" value="NZ_BAAALB010000039.1"/>
</dbReference>
<keyword evidence="10" id="KW-1185">Reference proteome</keyword>
<dbReference type="GO" id="GO:0016791">
    <property type="term" value="F:phosphatase activity"/>
    <property type="evidence" value="ECO:0007669"/>
    <property type="project" value="TreeGrafter"/>
</dbReference>
<dbReference type="PANTHER" id="PTHR12260">
    <property type="entry name" value="DAMAGE-CONTROL PHOSPHATASE ARMT1"/>
    <property type="match status" value="1"/>
</dbReference>
<dbReference type="InterPro" id="IPR039763">
    <property type="entry name" value="ARMT1"/>
</dbReference>
<organism evidence="9 10">
    <name type="scientific">Catellatospora chokoriensis</name>
    <dbReference type="NCBI Taxonomy" id="310353"/>
    <lineage>
        <taxon>Bacteria</taxon>
        <taxon>Bacillati</taxon>
        <taxon>Actinomycetota</taxon>
        <taxon>Actinomycetes</taxon>
        <taxon>Micromonosporales</taxon>
        <taxon>Micromonosporaceae</taxon>
        <taxon>Catellatospora</taxon>
    </lineage>
</organism>
<proteinExistence type="inferred from homology"/>
<dbReference type="Gene3D" id="1.20.930.60">
    <property type="match status" value="1"/>
</dbReference>
<feature type="domain" description="Damage-control phosphatase ARMT1-like metal-binding" evidence="8">
    <location>
        <begin position="30"/>
        <end position="368"/>
    </location>
</feature>
<dbReference type="InterPro" id="IPR036075">
    <property type="entry name" value="ARMT-1-like_metal-bd_sf"/>
</dbReference>
<evidence type="ECO:0000313" key="10">
    <source>
        <dbReference type="Proteomes" id="UP000619293"/>
    </source>
</evidence>
<evidence type="ECO:0000256" key="2">
    <source>
        <dbReference type="ARBA" id="ARBA00001936"/>
    </source>
</evidence>
<accession>A0A8J3JWA8</accession>
<comment type="similarity">
    <text evidence="3">Belongs to the damage-control phosphatase family. Sugar phosphate phosphatase III subfamily.</text>
</comment>
<evidence type="ECO:0000256" key="4">
    <source>
        <dbReference type="ARBA" id="ARBA00022723"/>
    </source>
</evidence>
<keyword evidence="5" id="KW-0378">Hydrolase</keyword>
<dbReference type="SUPFAM" id="SSF111321">
    <property type="entry name" value="AF1104-like"/>
    <property type="match status" value="1"/>
</dbReference>
<dbReference type="Pfam" id="PF01937">
    <property type="entry name" value="ARMT1-like_dom"/>
    <property type="match status" value="1"/>
</dbReference>
<evidence type="ECO:0000259" key="8">
    <source>
        <dbReference type="Pfam" id="PF01937"/>
    </source>
</evidence>
<comment type="catalytic activity">
    <reaction evidence="1">
        <text>beta-D-fructose 1-phosphate + H2O = D-fructose + phosphate</text>
        <dbReference type="Rhea" id="RHEA:35603"/>
        <dbReference type="ChEBI" id="CHEBI:15377"/>
        <dbReference type="ChEBI" id="CHEBI:37721"/>
        <dbReference type="ChEBI" id="CHEBI:43474"/>
        <dbReference type="ChEBI" id="CHEBI:138881"/>
    </reaction>
</comment>
<evidence type="ECO:0000256" key="3">
    <source>
        <dbReference type="ARBA" id="ARBA00009519"/>
    </source>
</evidence>
<keyword evidence="6" id="KW-0464">Manganese</keyword>
<dbReference type="PANTHER" id="PTHR12260:SF6">
    <property type="entry name" value="DAMAGE-CONTROL PHOSPHATASE ARMT1"/>
    <property type="match status" value="1"/>
</dbReference>